<sequence length="479" mass="52127">MAGARGEKVTMQEHMAINVSPGPISPIRQISDYFPHFYPFAPALLRPRSAPLPALPNGRAPETALGSPMEEDGTPTAKPGGSQLCQCLEEEQDGDSDETSECSVPGVCQGVEWEGKEGGGALSFCPPSSLSLSGSETSLSPQSVNKHSCGTSVGTPRRPGEPGPHGQAPLSPPAALGSLEFTLLLDQQNCVLHCTIHRAKGLKPLDSGSIDTFVKANLLPGTSKASQLRTRTVRGSQGPRWDETLTYHGFTCQDAGRKTLWLCVCEESRLRRRAEPLGELRVPLKKLVPNVTRSFNICLEKRRLTKRPSSLDTTRGMSLYEEEVEAAGEERGRILLSLCYSSQWGGLLVGVLRCAHLAPMDANGYSDPFVRIFLRPNTGKKSKYKMTVWKKTLNPEFNEKFFYAGQREELAQKTLLVSVWDYDLGTAADFIGEGGGRGCGGEALGGLAELRHWSECLARSDRRLELWHLLDGAPPQLGD</sequence>
<dbReference type="GO" id="GO:0046872">
    <property type="term" value="F:metal ion binding"/>
    <property type="evidence" value="ECO:0007669"/>
    <property type="project" value="UniProtKB-KW"/>
</dbReference>
<dbReference type="PRINTS" id="PR00399">
    <property type="entry name" value="SYNAPTOTAGMN"/>
</dbReference>
<dbReference type="KEGG" id="pcw:110195297"/>
<dbReference type="GO" id="GO:0017158">
    <property type="term" value="P:regulation of calcium ion-dependent exocytosis"/>
    <property type="evidence" value="ECO:0007669"/>
    <property type="project" value="TreeGrafter"/>
</dbReference>
<dbReference type="Proteomes" id="UP000515140">
    <property type="component" value="Unplaced"/>
</dbReference>
<dbReference type="PROSITE" id="PS50004">
    <property type="entry name" value="C2"/>
    <property type="match status" value="2"/>
</dbReference>
<evidence type="ECO:0000313" key="7">
    <source>
        <dbReference type="RefSeq" id="XP_020823643.1"/>
    </source>
</evidence>
<proteinExistence type="predicted"/>
<evidence type="ECO:0000256" key="2">
    <source>
        <dbReference type="ARBA" id="ARBA00022737"/>
    </source>
</evidence>
<organism evidence="6 7">
    <name type="scientific">Phascolarctos cinereus</name>
    <name type="common">Koala</name>
    <dbReference type="NCBI Taxonomy" id="38626"/>
    <lineage>
        <taxon>Eukaryota</taxon>
        <taxon>Metazoa</taxon>
        <taxon>Chordata</taxon>
        <taxon>Craniata</taxon>
        <taxon>Vertebrata</taxon>
        <taxon>Euteleostomi</taxon>
        <taxon>Mammalia</taxon>
        <taxon>Metatheria</taxon>
        <taxon>Diprotodontia</taxon>
        <taxon>Phascolarctidae</taxon>
        <taxon>Phascolarctos</taxon>
    </lineage>
</organism>
<keyword evidence="2" id="KW-0677">Repeat</keyword>
<dbReference type="InterPro" id="IPR035892">
    <property type="entry name" value="C2_domain_sf"/>
</dbReference>
<name>A0A6P5IRE0_PHACI</name>
<dbReference type="Pfam" id="PF00168">
    <property type="entry name" value="C2"/>
    <property type="match status" value="2"/>
</dbReference>
<dbReference type="Gene3D" id="2.60.40.150">
    <property type="entry name" value="C2 domain"/>
    <property type="match status" value="2"/>
</dbReference>
<dbReference type="InterPro" id="IPR047022">
    <property type="entry name" value="Rabphilin_Doc2_C2A"/>
</dbReference>
<feature type="region of interest" description="Disordered" evidence="4">
    <location>
        <begin position="133"/>
        <end position="173"/>
    </location>
</feature>
<dbReference type="GO" id="GO:0006887">
    <property type="term" value="P:exocytosis"/>
    <property type="evidence" value="ECO:0007669"/>
    <property type="project" value="TreeGrafter"/>
</dbReference>
<evidence type="ECO:0000259" key="5">
    <source>
        <dbReference type="PROSITE" id="PS50004"/>
    </source>
</evidence>
<evidence type="ECO:0000256" key="3">
    <source>
        <dbReference type="ARBA" id="ARBA00022837"/>
    </source>
</evidence>
<dbReference type="PANTHER" id="PTHR45729">
    <property type="entry name" value="RABPHILIN, ISOFORM A"/>
    <property type="match status" value="1"/>
</dbReference>
<dbReference type="GO" id="GO:0061669">
    <property type="term" value="P:spontaneous neurotransmitter secretion"/>
    <property type="evidence" value="ECO:0007669"/>
    <property type="project" value="TreeGrafter"/>
</dbReference>
<feature type="region of interest" description="Disordered" evidence="4">
    <location>
        <begin position="48"/>
        <end position="82"/>
    </location>
</feature>
<feature type="compositionally biased region" description="Low complexity" evidence="4">
    <location>
        <begin position="133"/>
        <end position="143"/>
    </location>
</feature>
<keyword evidence="3" id="KW-0106">Calcium</keyword>
<keyword evidence="1" id="KW-0479">Metal-binding</keyword>
<evidence type="ECO:0000313" key="6">
    <source>
        <dbReference type="Proteomes" id="UP000515140"/>
    </source>
</evidence>
<feature type="compositionally biased region" description="Polar residues" evidence="4">
    <location>
        <begin position="144"/>
        <end position="154"/>
    </location>
</feature>
<dbReference type="InParanoid" id="A0A6P5IRE0"/>
<keyword evidence="6" id="KW-1185">Reference proteome</keyword>
<dbReference type="CDD" id="cd04035">
    <property type="entry name" value="C2A_Rabphilin_Doc2"/>
    <property type="match status" value="1"/>
</dbReference>
<dbReference type="InterPro" id="IPR000008">
    <property type="entry name" value="C2_dom"/>
</dbReference>
<dbReference type="AlphaFoldDB" id="A0A6P5IRE0"/>
<dbReference type="InterPro" id="IPR001565">
    <property type="entry name" value="Synaptotagmin"/>
</dbReference>
<reference evidence="7" key="1">
    <citation type="submission" date="2025-08" db="UniProtKB">
        <authorList>
            <consortium name="RefSeq"/>
        </authorList>
    </citation>
    <scope>IDENTIFICATION</scope>
    <source>
        <tissue evidence="7">Spleen</tissue>
    </source>
</reference>
<evidence type="ECO:0000256" key="4">
    <source>
        <dbReference type="SAM" id="MobiDB-lite"/>
    </source>
</evidence>
<dbReference type="RefSeq" id="XP_020823643.1">
    <property type="nucleotide sequence ID" value="XM_020967984.1"/>
</dbReference>
<protein>
    <submittedName>
        <fullName evidence="7">LOW QUALITY PROTEIN: double C2-like domain-containing protein gamma</fullName>
    </submittedName>
</protein>
<evidence type="ECO:0000256" key="1">
    <source>
        <dbReference type="ARBA" id="ARBA00022723"/>
    </source>
</evidence>
<dbReference type="PANTHER" id="PTHR45729:SF7">
    <property type="entry name" value="DOUBLE C2-LIKE DOMAIN-CONTAINING PROTEIN GAMMA"/>
    <property type="match status" value="1"/>
</dbReference>
<dbReference type="SUPFAM" id="SSF49562">
    <property type="entry name" value="C2 domain (Calcium/lipid-binding domain, CaLB)"/>
    <property type="match status" value="2"/>
</dbReference>
<dbReference type="GO" id="GO:0098793">
    <property type="term" value="C:presynapse"/>
    <property type="evidence" value="ECO:0007669"/>
    <property type="project" value="GOC"/>
</dbReference>
<dbReference type="GeneID" id="110195297"/>
<dbReference type="PRINTS" id="PR00360">
    <property type="entry name" value="C2DOMAIN"/>
</dbReference>
<gene>
    <name evidence="7" type="primary">LOC110195297</name>
</gene>
<dbReference type="SMART" id="SM00239">
    <property type="entry name" value="C2"/>
    <property type="match status" value="2"/>
</dbReference>
<accession>A0A6P5IRE0</accession>
<feature type="domain" description="C2" evidence="5">
    <location>
        <begin position="175"/>
        <end position="299"/>
    </location>
</feature>
<dbReference type="InterPro" id="IPR043566">
    <property type="entry name" value="Rabphilin/DOC2/Noc2"/>
</dbReference>
<dbReference type="GO" id="GO:0016020">
    <property type="term" value="C:membrane"/>
    <property type="evidence" value="ECO:0007669"/>
    <property type="project" value="InterPro"/>
</dbReference>
<feature type="domain" description="C2" evidence="5">
    <location>
        <begin position="330"/>
        <end position="468"/>
    </location>
</feature>